<feature type="signal peptide" evidence="2">
    <location>
        <begin position="1"/>
        <end position="17"/>
    </location>
</feature>
<dbReference type="AlphaFoldDB" id="A0A3G9IXT4"/>
<feature type="chain" id="PRO_5038705910" description="Peptidase S1 domain-containing protein" evidence="2">
    <location>
        <begin position="18"/>
        <end position="250"/>
    </location>
</feature>
<dbReference type="PROSITE" id="PS00134">
    <property type="entry name" value="TRYPSIN_HIS"/>
    <property type="match status" value="1"/>
</dbReference>
<reference evidence="4 5" key="1">
    <citation type="submission" date="2018-11" db="EMBL/GenBank/DDBJ databases">
        <title>Complete genome sequence of Nocardioides baekrokdamisoli strain KCTC 39748.</title>
        <authorList>
            <person name="Kang S.W."/>
            <person name="Lee K.C."/>
            <person name="Kim K.K."/>
            <person name="Kim J.S."/>
            <person name="Kim D.S."/>
            <person name="Ko S.H."/>
            <person name="Yang S.H."/>
            <person name="Shin Y.K."/>
            <person name="Lee J.S."/>
        </authorList>
    </citation>
    <scope>NUCLEOTIDE SEQUENCE [LARGE SCALE GENOMIC DNA]</scope>
    <source>
        <strain evidence="4 5">KCTC 39748</strain>
    </source>
</reference>
<keyword evidence="5" id="KW-1185">Reference proteome</keyword>
<dbReference type="PANTHER" id="PTHR15462:SF8">
    <property type="entry name" value="SERINE PROTEASE"/>
    <property type="match status" value="1"/>
</dbReference>
<dbReference type="Proteomes" id="UP000271573">
    <property type="component" value="Chromosome"/>
</dbReference>
<proteinExistence type="predicted"/>
<evidence type="ECO:0000259" key="3">
    <source>
        <dbReference type="PROSITE" id="PS50240"/>
    </source>
</evidence>
<dbReference type="PROSITE" id="PS50240">
    <property type="entry name" value="TRYPSIN_DOM"/>
    <property type="match status" value="1"/>
</dbReference>
<name>A0A3G9IXT4_9ACTN</name>
<dbReference type="RefSeq" id="WP_125569797.1">
    <property type="nucleotide sequence ID" value="NZ_AP019307.1"/>
</dbReference>
<gene>
    <name evidence="4" type="ORF">Back2_27880</name>
</gene>
<keyword evidence="1 2" id="KW-0732">Signal</keyword>
<protein>
    <recommendedName>
        <fullName evidence="3">Peptidase S1 domain-containing protein</fullName>
    </recommendedName>
</protein>
<dbReference type="InterPro" id="IPR009003">
    <property type="entry name" value="Peptidase_S1_PA"/>
</dbReference>
<dbReference type="InterPro" id="IPR001254">
    <property type="entry name" value="Trypsin_dom"/>
</dbReference>
<accession>A0A3G9IXT4</accession>
<dbReference type="EMBL" id="AP019307">
    <property type="protein sequence ID" value="BBH18501.1"/>
    <property type="molecule type" value="Genomic_DNA"/>
</dbReference>
<evidence type="ECO:0000256" key="2">
    <source>
        <dbReference type="SAM" id="SignalP"/>
    </source>
</evidence>
<dbReference type="InterPro" id="IPR043504">
    <property type="entry name" value="Peptidase_S1_PA_chymotrypsin"/>
</dbReference>
<dbReference type="PANTHER" id="PTHR15462">
    <property type="entry name" value="SERINE PROTEASE"/>
    <property type="match status" value="1"/>
</dbReference>
<organism evidence="4 5">
    <name type="scientific">Nocardioides baekrokdamisoli</name>
    <dbReference type="NCBI Taxonomy" id="1804624"/>
    <lineage>
        <taxon>Bacteria</taxon>
        <taxon>Bacillati</taxon>
        <taxon>Actinomycetota</taxon>
        <taxon>Actinomycetes</taxon>
        <taxon>Propionibacteriales</taxon>
        <taxon>Nocardioidaceae</taxon>
        <taxon>Nocardioides</taxon>
    </lineage>
</organism>
<dbReference type="SUPFAM" id="SSF50494">
    <property type="entry name" value="Trypsin-like serine proteases"/>
    <property type="match status" value="1"/>
</dbReference>
<dbReference type="InterPro" id="IPR018114">
    <property type="entry name" value="TRYPSIN_HIS"/>
</dbReference>
<evidence type="ECO:0000313" key="4">
    <source>
        <dbReference type="EMBL" id="BBH18501.1"/>
    </source>
</evidence>
<feature type="domain" description="Peptidase S1" evidence="3">
    <location>
        <begin position="18"/>
        <end position="229"/>
    </location>
</feature>
<dbReference type="Pfam" id="PF00089">
    <property type="entry name" value="Trypsin"/>
    <property type="match status" value="1"/>
</dbReference>
<sequence>MTRLRVLAALLASAVYAVVPASARASTAYAPDGVLFYPSLAGLLPALGGPHFCSATVVHSAGHDLVITAAHCVFGAGPGTEFVPGFRDGRAPYGVWSVASIHVDPGWQSGQNPTRDVAVLTIAPLNGRQVEDVVGARPLGLPVIGAATTVRGYPMTAGVPSACTSRLTLTAGFPTVACPAGGMTDGVSGGAFVQSGRVVGVIGGLQQGGCTATVNYSSPFGAWTSRLLNRAQAHAAGDLALPGFLANACP</sequence>
<dbReference type="GO" id="GO:0004252">
    <property type="term" value="F:serine-type endopeptidase activity"/>
    <property type="evidence" value="ECO:0007669"/>
    <property type="project" value="InterPro"/>
</dbReference>
<dbReference type="KEGG" id="nbe:Back2_27880"/>
<evidence type="ECO:0000256" key="1">
    <source>
        <dbReference type="ARBA" id="ARBA00022729"/>
    </source>
</evidence>
<dbReference type="InterPro" id="IPR050966">
    <property type="entry name" value="Glutamyl_endopeptidase"/>
</dbReference>
<dbReference type="GO" id="GO:0006508">
    <property type="term" value="P:proteolysis"/>
    <property type="evidence" value="ECO:0007669"/>
    <property type="project" value="InterPro"/>
</dbReference>
<dbReference type="OrthoDB" id="5121599at2"/>
<evidence type="ECO:0000313" key="5">
    <source>
        <dbReference type="Proteomes" id="UP000271573"/>
    </source>
</evidence>
<dbReference type="Gene3D" id="2.40.10.10">
    <property type="entry name" value="Trypsin-like serine proteases"/>
    <property type="match status" value="1"/>
</dbReference>